<accession>Q2RKQ3</accession>
<dbReference type="KEGG" id="mta:Moth_0658"/>
<dbReference type="EnsemblBacteria" id="ABC18986">
    <property type="protein sequence ID" value="ABC18986"/>
    <property type="gene ID" value="Moth_0658"/>
</dbReference>
<gene>
    <name evidence="1" type="ordered locus">Moth_0658</name>
</gene>
<proteinExistence type="predicted"/>
<organism evidence="1">
    <name type="scientific">Moorella thermoacetica (strain ATCC 39073 / JCM 9320)</name>
    <dbReference type="NCBI Taxonomy" id="264732"/>
    <lineage>
        <taxon>Bacteria</taxon>
        <taxon>Bacillati</taxon>
        <taxon>Bacillota</taxon>
        <taxon>Clostridia</taxon>
        <taxon>Neomoorellales</taxon>
        <taxon>Neomoorellaceae</taxon>
        <taxon>Neomoorella</taxon>
    </lineage>
</organism>
<dbReference type="PATRIC" id="fig|264732.11.peg.702"/>
<dbReference type="AlphaFoldDB" id="Q2RKQ3"/>
<dbReference type="HOGENOM" id="CLU_2492764_0_0_9"/>
<dbReference type="eggNOG" id="ENOG50348RM">
    <property type="taxonomic scope" value="Bacteria"/>
</dbReference>
<dbReference type="EMBL" id="CP000232">
    <property type="protein sequence ID" value="ABC18986.1"/>
    <property type="molecule type" value="Genomic_DNA"/>
</dbReference>
<sequence length="88" mass="10092">MSLMPRNTIKPALQELAKRNAELYEKYGRPLEKEHKGKFIAISEEGKVIIDPNDVQVAQKAIEEFGPGRFAFYKIGFKATGKWRITRP</sequence>
<protein>
    <recommendedName>
        <fullName evidence="2">DUF5678 domain-containing protein</fullName>
    </recommendedName>
</protein>
<dbReference type="OrthoDB" id="1725195at2"/>
<evidence type="ECO:0008006" key="2">
    <source>
        <dbReference type="Google" id="ProtNLM"/>
    </source>
</evidence>
<name>Q2RKQ3_MOOTA</name>
<reference evidence="1" key="1">
    <citation type="submission" date="2005-12" db="EMBL/GenBank/DDBJ databases">
        <title>Complete sequence of Moorella thermoacetica ATCC 39073.</title>
        <authorList>
            <consortium name="US DOE Joint Genome Institute"/>
            <person name="Copeland A."/>
            <person name="Lucas S."/>
            <person name="Lapidus A."/>
            <person name="Barry K."/>
            <person name="Detter J.C."/>
            <person name="Glavina T."/>
            <person name="Hammon N."/>
            <person name="Israni S."/>
            <person name="Pitluck S."/>
            <person name="Chertkov O."/>
            <person name="Saunders E.H."/>
            <person name="Brettin T."/>
            <person name="Bruce D."/>
            <person name="Han C."/>
            <person name="Tapia R."/>
            <person name="Gilna P."/>
            <person name="Schmutz J."/>
            <person name="Larimer F."/>
            <person name="Land M."/>
            <person name="Kyrpides N."/>
            <person name="Anderson I."/>
            <person name="Richardson P."/>
            <person name="Ragsdale S."/>
        </authorList>
    </citation>
    <scope>NUCLEOTIDE SEQUENCE</scope>
    <source>
        <strain evidence="1">ATCC 39073</strain>
    </source>
</reference>
<evidence type="ECO:0000313" key="1">
    <source>
        <dbReference type="EMBL" id="ABC18986.1"/>
    </source>
</evidence>